<evidence type="ECO:0000256" key="2">
    <source>
        <dbReference type="SAM" id="MobiDB-lite"/>
    </source>
</evidence>
<dbReference type="PROSITE" id="PS00061">
    <property type="entry name" value="ADH_SHORT"/>
    <property type="match status" value="1"/>
</dbReference>
<dbReference type="PANTHER" id="PTHR43975:SF2">
    <property type="entry name" value="EG:BACR7A4.14 PROTEIN-RELATED"/>
    <property type="match status" value="1"/>
</dbReference>
<sequence length="291" mass="30779">MSGRLFDKVAVVTGAGTGIGEAIALKFAQEGARLLLVGLPDDPVEDVARMINGAGGFAETYLGDIAEERHAEAAIEACVSAYGRIDVLVNNAGVFLAAAETQDYPIDKFDETLRANVRSVFLMTKFALPHLQKTYGNIISTGSEAGMIGIAKNTMYGGTKAFIHSFMRGVAVEQAAHGVRANCVCPGPIDTAWTHKSSGPMNREMESTMIDATPMGRRGTPEEVANVFCFLASDEASYVTGALYAVDGGVTIAKGSVGSAASSHFKKQPAGRLPTRHSHDGLKNKDYETIT</sequence>
<dbReference type="Pfam" id="PF13561">
    <property type="entry name" value="adh_short_C2"/>
    <property type="match status" value="1"/>
</dbReference>
<dbReference type="CDD" id="cd05233">
    <property type="entry name" value="SDR_c"/>
    <property type="match status" value="1"/>
</dbReference>
<dbReference type="RefSeq" id="WP_099511102.1">
    <property type="nucleotide sequence ID" value="NZ_CP016616.1"/>
</dbReference>
<dbReference type="AlphaFoldDB" id="A0A1B2EPL4"/>
<dbReference type="InterPro" id="IPR036291">
    <property type="entry name" value="NAD(P)-bd_dom_sf"/>
</dbReference>
<feature type="region of interest" description="Disordered" evidence="2">
    <location>
        <begin position="263"/>
        <end position="291"/>
    </location>
</feature>
<evidence type="ECO:0000313" key="3">
    <source>
        <dbReference type="EMBL" id="ANY81928.1"/>
    </source>
</evidence>
<accession>A0A1B2EPL4</accession>
<dbReference type="SUPFAM" id="SSF51735">
    <property type="entry name" value="NAD(P)-binding Rossmann-fold domains"/>
    <property type="match status" value="1"/>
</dbReference>
<dbReference type="InterPro" id="IPR002347">
    <property type="entry name" value="SDR_fam"/>
</dbReference>
<protein>
    <submittedName>
        <fullName evidence="3">Short-chain dehydrogenase</fullName>
    </submittedName>
</protein>
<name>A0A1B2EPL4_9HYPH</name>
<evidence type="ECO:0000256" key="1">
    <source>
        <dbReference type="ARBA" id="ARBA00006484"/>
    </source>
</evidence>
<comment type="similarity">
    <text evidence="1">Belongs to the short-chain dehydrogenases/reductases (SDR) family.</text>
</comment>
<dbReference type="EMBL" id="CP016616">
    <property type="protein sequence ID" value="ANY81928.1"/>
    <property type="molecule type" value="Genomic_DNA"/>
</dbReference>
<dbReference type="FunFam" id="3.40.50.720:FF:000084">
    <property type="entry name" value="Short-chain dehydrogenase reductase"/>
    <property type="match status" value="1"/>
</dbReference>
<dbReference type="InterPro" id="IPR020904">
    <property type="entry name" value="Sc_DH/Rdtase_CS"/>
</dbReference>
<dbReference type="PRINTS" id="PR00080">
    <property type="entry name" value="SDRFAMILY"/>
</dbReference>
<dbReference type="Gene3D" id="3.40.50.720">
    <property type="entry name" value="NAD(P)-binding Rossmann-like Domain"/>
    <property type="match status" value="1"/>
</dbReference>
<dbReference type="KEGG" id="moc:BB934_19205"/>
<organism evidence="3">
    <name type="scientific">Microvirga ossetica</name>
    <dbReference type="NCBI Taxonomy" id="1882682"/>
    <lineage>
        <taxon>Bacteria</taxon>
        <taxon>Pseudomonadati</taxon>
        <taxon>Pseudomonadota</taxon>
        <taxon>Alphaproteobacteria</taxon>
        <taxon>Hyphomicrobiales</taxon>
        <taxon>Methylobacteriaceae</taxon>
        <taxon>Microvirga</taxon>
    </lineage>
</organism>
<dbReference type="PRINTS" id="PR00081">
    <property type="entry name" value="GDHRDH"/>
</dbReference>
<dbReference type="PANTHER" id="PTHR43975">
    <property type="entry name" value="ZGC:101858"/>
    <property type="match status" value="1"/>
</dbReference>
<dbReference type="NCBIfam" id="NF005559">
    <property type="entry name" value="PRK07231.1"/>
    <property type="match status" value="1"/>
</dbReference>
<dbReference type="OrthoDB" id="5457012at2"/>
<reference evidence="3" key="1">
    <citation type="submission" date="2016-07" db="EMBL/GenBank/DDBJ databases">
        <title>Microvirga ossetica sp. nov. a new species of rhizobia isolated from root nodules of the legume species Vicia alpestris Steven originated from North Ossetia region in the Caucasus.</title>
        <authorList>
            <person name="Safronova V.I."/>
            <person name="Kuznetsova I.G."/>
            <person name="Sazanova A.L."/>
            <person name="Belimov A."/>
            <person name="Andronov E."/>
            <person name="Osledkin Y.S."/>
            <person name="Onishchuk O.P."/>
            <person name="Kurchak O.N."/>
            <person name="Shaposhnikov A.I."/>
            <person name="Willems A."/>
            <person name="Tikhonovich I.A."/>
        </authorList>
    </citation>
    <scope>NUCLEOTIDE SEQUENCE [LARGE SCALE GENOMIC DNA]</scope>
    <source>
        <strain evidence="3">V5/3M</strain>
    </source>
</reference>
<gene>
    <name evidence="3" type="ORF">BB934_19205</name>
</gene>
<feature type="compositionally biased region" description="Basic and acidic residues" evidence="2">
    <location>
        <begin position="277"/>
        <end position="291"/>
    </location>
</feature>
<proteinExistence type="inferred from homology"/>